<keyword evidence="1" id="KW-0732">Signal</keyword>
<dbReference type="OrthoDB" id="5814891at2"/>
<dbReference type="Proteomes" id="UP000006228">
    <property type="component" value="Unassembled WGS sequence"/>
</dbReference>
<evidence type="ECO:0000256" key="1">
    <source>
        <dbReference type="SAM" id="SignalP"/>
    </source>
</evidence>
<dbReference type="EMBL" id="AEVT01000068">
    <property type="protein sequence ID" value="EGA69913.1"/>
    <property type="molecule type" value="Genomic_DNA"/>
</dbReference>
<feature type="chain" id="PRO_5003227827" description="DNA polymerase III subunit beta" evidence="1">
    <location>
        <begin position="19"/>
        <end position="148"/>
    </location>
</feature>
<protein>
    <recommendedName>
        <fullName evidence="4">DNA polymerase III subunit beta</fullName>
    </recommendedName>
</protein>
<dbReference type="GeneID" id="95569661"/>
<feature type="signal peptide" evidence="1">
    <location>
        <begin position="1"/>
        <end position="18"/>
    </location>
</feature>
<sequence>MKKLALLSLGAVLLSGCASEPQVWKQTQQVSIAQTSIELNSKLWRNKMPTIGEVQESTLHGALYLESDQTLPAQLDVESIVLKQGQESWQIDSDLLDLRTHNQNQWEVAFVWRIDVDIEQTVDIAIEINVDDQVEWLVEQDVKIDTVY</sequence>
<dbReference type="RefSeq" id="WP_008077605.1">
    <property type="nucleotide sequence ID" value="NZ_AEVT01000068.1"/>
</dbReference>
<proteinExistence type="predicted"/>
<dbReference type="PROSITE" id="PS51257">
    <property type="entry name" value="PROKAR_LIPOPROTEIN"/>
    <property type="match status" value="1"/>
</dbReference>
<dbReference type="eggNOG" id="ENOG5031MZ1">
    <property type="taxonomic scope" value="Bacteria"/>
</dbReference>
<reference evidence="2 3" key="1">
    <citation type="journal article" date="2012" name="Int. J. Syst. Evol. Microbiol.">
        <title>Vibrio caribbeanicus sp. nov., isolated from the marine sponge Scleritoderma cyanea.</title>
        <authorList>
            <person name="Hoffmann M."/>
            <person name="Monday S.R."/>
            <person name="Allard M.W."/>
            <person name="Strain E.A."/>
            <person name="Whittaker P."/>
            <person name="Naum M."/>
            <person name="McCarthy P.J."/>
            <person name="Lopez J.V."/>
            <person name="Fischer M."/>
            <person name="Brown E.W."/>
        </authorList>
    </citation>
    <scope>NUCLEOTIDE SEQUENCE [LARGE SCALE GENOMIC DNA]</scope>
    <source>
        <strain evidence="3">DSMZ 21326</strain>
    </source>
</reference>
<evidence type="ECO:0008006" key="4">
    <source>
        <dbReference type="Google" id="ProtNLM"/>
    </source>
</evidence>
<organism evidence="2 3">
    <name type="scientific">Vibrio sinaloensis DSM 21326</name>
    <dbReference type="NCBI Taxonomy" id="945550"/>
    <lineage>
        <taxon>Bacteria</taxon>
        <taxon>Pseudomonadati</taxon>
        <taxon>Pseudomonadota</taxon>
        <taxon>Gammaproteobacteria</taxon>
        <taxon>Vibrionales</taxon>
        <taxon>Vibrionaceae</taxon>
        <taxon>Vibrio</taxon>
        <taxon>Vibrio oreintalis group</taxon>
    </lineage>
</organism>
<evidence type="ECO:0000313" key="2">
    <source>
        <dbReference type="EMBL" id="EGA69913.1"/>
    </source>
</evidence>
<comment type="caution">
    <text evidence="2">The sequence shown here is derived from an EMBL/GenBank/DDBJ whole genome shotgun (WGS) entry which is preliminary data.</text>
</comment>
<accession>E8M7V0</accession>
<gene>
    <name evidence="2" type="ORF">VISI1226_04105</name>
</gene>
<evidence type="ECO:0000313" key="3">
    <source>
        <dbReference type="Proteomes" id="UP000006228"/>
    </source>
</evidence>
<name>E8M7V0_PHOS4</name>
<dbReference type="AlphaFoldDB" id="E8M7V0"/>